<keyword evidence="2" id="KW-0479">Metal-binding</keyword>
<comment type="subcellular location">
    <subcellularLocation>
        <location evidence="1">Nucleus</location>
    </subcellularLocation>
</comment>
<protein>
    <submittedName>
        <fullName evidence="7">6827_t:CDS:1</fullName>
    </submittedName>
</protein>
<feature type="compositionally biased region" description="Polar residues" evidence="6">
    <location>
        <begin position="63"/>
        <end position="80"/>
    </location>
</feature>
<dbReference type="PANTHER" id="PTHR46481:SF10">
    <property type="entry name" value="ZINC FINGER BED DOMAIN-CONTAINING PROTEIN 39"/>
    <property type="match status" value="1"/>
</dbReference>
<keyword evidence="3" id="KW-0863">Zinc-finger</keyword>
<accession>A0ABN7V2B0</accession>
<dbReference type="InterPro" id="IPR052035">
    <property type="entry name" value="ZnF_BED_domain_contain"/>
</dbReference>
<evidence type="ECO:0000256" key="1">
    <source>
        <dbReference type="ARBA" id="ARBA00004123"/>
    </source>
</evidence>
<keyword evidence="4" id="KW-0862">Zinc</keyword>
<organism evidence="7 8">
    <name type="scientific">Gigaspora margarita</name>
    <dbReference type="NCBI Taxonomy" id="4874"/>
    <lineage>
        <taxon>Eukaryota</taxon>
        <taxon>Fungi</taxon>
        <taxon>Fungi incertae sedis</taxon>
        <taxon>Mucoromycota</taxon>
        <taxon>Glomeromycotina</taxon>
        <taxon>Glomeromycetes</taxon>
        <taxon>Diversisporales</taxon>
        <taxon>Gigasporaceae</taxon>
        <taxon>Gigaspora</taxon>
    </lineage>
</organism>
<dbReference type="EMBL" id="CAJVQB010007856">
    <property type="protein sequence ID" value="CAG8710291.1"/>
    <property type="molecule type" value="Genomic_DNA"/>
</dbReference>
<gene>
    <name evidence="7" type="ORF">GMARGA_LOCUS12695</name>
</gene>
<dbReference type="Proteomes" id="UP000789901">
    <property type="component" value="Unassembled WGS sequence"/>
</dbReference>
<evidence type="ECO:0000313" key="8">
    <source>
        <dbReference type="Proteomes" id="UP000789901"/>
    </source>
</evidence>
<sequence length="484" mass="55589">MKEFEDDINDIDLNLSYSSVSGSYLNTNEASELEENTFVSISTETSSNATLYSNFGQKKRKSNLNPSSLVETTQYKNQSTQQKPYPYAYKGGNTSNLSAHLYDKHKITINNYKQFLDETSEPNIDQIKLTEFYKKSAPCTNQRQTYLSQLLIKFIIRFVEPLYILEDEDFREFVNRCEPGYRIPCVKSAKNMIHQAYNWNIDQIQELISNTAASYMITTDNATNIIKDVHILKSQLSEVTRQAYATHTLQLTVQQAFFKLPKQAQRLYKAQLQIKGTNISDNQNENYKFDPLNVLTSTTLLSKKNRSSQLEDEKLDRLCLTIDEKNFIENMVNLLSSFKIVTWHICGAKYPTLNLVHPYIEILKKNELEDLLNQSNIEKLSDTDDSSSIIESGDINEIEYLLPTDTSGLLDKVQAAIYLLLNELIKLHELYKNIKNNLQLQDQSQASNITSENDTLGDNNFFAKVFNLEGSNNDIIEFDEDEVS</sequence>
<keyword evidence="8" id="KW-1185">Reference proteome</keyword>
<evidence type="ECO:0000256" key="2">
    <source>
        <dbReference type="ARBA" id="ARBA00022723"/>
    </source>
</evidence>
<evidence type="ECO:0000313" key="7">
    <source>
        <dbReference type="EMBL" id="CAG8710291.1"/>
    </source>
</evidence>
<comment type="caution">
    <text evidence="7">The sequence shown here is derived from an EMBL/GenBank/DDBJ whole genome shotgun (WGS) entry which is preliminary data.</text>
</comment>
<evidence type="ECO:0000256" key="3">
    <source>
        <dbReference type="ARBA" id="ARBA00022771"/>
    </source>
</evidence>
<keyword evidence="5" id="KW-0539">Nucleus</keyword>
<evidence type="ECO:0000256" key="4">
    <source>
        <dbReference type="ARBA" id="ARBA00022833"/>
    </source>
</evidence>
<reference evidence="7 8" key="1">
    <citation type="submission" date="2021-06" db="EMBL/GenBank/DDBJ databases">
        <authorList>
            <person name="Kallberg Y."/>
            <person name="Tangrot J."/>
            <person name="Rosling A."/>
        </authorList>
    </citation>
    <scope>NUCLEOTIDE SEQUENCE [LARGE SCALE GENOMIC DNA]</scope>
    <source>
        <strain evidence="7 8">120-4 pot B 10/14</strain>
    </source>
</reference>
<proteinExistence type="predicted"/>
<name>A0ABN7V2B0_GIGMA</name>
<evidence type="ECO:0000256" key="5">
    <source>
        <dbReference type="ARBA" id="ARBA00023242"/>
    </source>
</evidence>
<feature type="region of interest" description="Disordered" evidence="6">
    <location>
        <begin position="59"/>
        <end position="80"/>
    </location>
</feature>
<evidence type="ECO:0000256" key="6">
    <source>
        <dbReference type="SAM" id="MobiDB-lite"/>
    </source>
</evidence>
<dbReference type="PANTHER" id="PTHR46481">
    <property type="entry name" value="ZINC FINGER BED DOMAIN-CONTAINING PROTEIN 4"/>
    <property type="match status" value="1"/>
</dbReference>